<evidence type="ECO:0000313" key="2">
    <source>
        <dbReference type="Proteomes" id="UP000320333"/>
    </source>
</evidence>
<dbReference type="Proteomes" id="UP000320333">
    <property type="component" value="Unassembled WGS sequence"/>
</dbReference>
<name>A0A507E016_9FUNG</name>
<dbReference type="OrthoDB" id="2128353at2759"/>
<comment type="caution">
    <text evidence="1">The sequence shown here is derived from an EMBL/GenBank/DDBJ whole genome shotgun (WGS) entry which is preliminary data.</text>
</comment>
<reference evidence="1 2" key="1">
    <citation type="journal article" date="2019" name="Sci. Rep.">
        <title>Comparative genomics of chytrid fungi reveal insights into the obligate biotrophic and pathogenic lifestyle of Synchytrium endobioticum.</title>
        <authorList>
            <person name="van de Vossenberg B.T.L.H."/>
            <person name="Warris S."/>
            <person name="Nguyen H.D.T."/>
            <person name="van Gent-Pelzer M.P.E."/>
            <person name="Joly D.L."/>
            <person name="van de Geest H.C."/>
            <person name="Bonants P.J.M."/>
            <person name="Smith D.S."/>
            <person name="Levesque C.A."/>
            <person name="van der Lee T.A.J."/>
        </authorList>
    </citation>
    <scope>NUCLEOTIDE SEQUENCE [LARGE SCALE GENOMIC DNA]</scope>
    <source>
        <strain evidence="1 2">CBS 675.73</strain>
    </source>
</reference>
<gene>
    <name evidence="1" type="ORF">CcCBS67573_g09259</name>
</gene>
<dbReference type="EMBL" id="QEAP01000770">
    <property type="protein sequence ID" value="TPX57419.1"/>
    <property type="molecule type" value="Genomic_DNA"/>
</dbReference>
<organism evidence="1 2">
    <name type="scientific">Chytriomyces confervae</name>
    <dbReference type="NCBI Taxonomy" id="246404"/>
    <lineage>
        <taxon>Eukaryota</taxon>
        <taxon>Fungi</taxon>
        <taxon>Fungi incertae sedis</taxon>
        <taxon>Chytridiomycota</taxon>
        <taxon>Chytridiomycota incertae sedis</taxon>
        <taxon>Chytridiomycetes</taxon>
        <taxon>Chytridiales</taxon>
        <taxon>Chytriomycetaceae</taxon>
        <taxon>Chytriomyces</taxon>
    </lineage>
</organism>
<evidence type="ECO:0000313" key="1">
    <source>
        <dbReference type="EMBL" id="TPX57419.1"/>
    </source>
</evidence>
<sequence length="196" mass="20554">MSAIVAALLPSIILGQSRKRLTAALPETLPNAVLVAGLAGGIQAGVALALKVPSALEKAPEHKELVARSERNFWPVFFSTILRKSAGFAVFFLIFDALKAKLAATKTPSSKAARAAQNLAAATLAATFYRLTTWFIDGKLPALPSASEDGTDAEKVFGGRKGGNPYEAALEQIKGSVLKAAVPLVAMDLVLGRPSW</sequence>
<dbReference type="AlphaFoldDB" id="A0A507E016"/>
<keyword evidence="2" id="KW-1185">Reference proteome</keyword>
<accession>A0A507E016</accession>
<proteinExistence type="predicted"/>
<protein>
    <submittedName>
        <fullName evidence="1">Uncharacterized protein</fullName>
    </submittedName>
</protein>